<keyword evidence="4" id="KW-1185">Reference proteome</keyword>
<accession>A0A947GGI3</accession>
<dbReference type="RefSeq" id="WP_215607974.1">
    <property type="nucleotide sequence ID" value="NZ_JADOES010000007.1"/>
</dbReference>
<evidence type="ECO:0000313" key="4">
    <source>
        <dbReference type="Proteomes" id="UP000717364"/>
    </source>
</evidence>
<gene>
    <name evidence="3" type="ORF">IXB50_05665</name>
</gene>
<feature type="domain" description="Inactive STAND" evidence="2">
    <location>
        <begin position="114"/>
        <end position="249"/>
    </location>
</feature>
<organism evidence="3 4">
    <name type="scientific">Leptothoe spongobia TAU-MAC 1115</name>
    <dbReference type="NCBI Taxonomy" id="1967444"/>
    <lineage>
        <taxon>Bacteria</taxon>
        <taxon>Bacillati</taxon>
        <taxon>Cyanobacteriota</taxon>
        <taxon>Cyanophyceae</taxon>
        <taxon>Nodosilineales</taxon>
        <taxon>Cymatolegaceae</taxon>
        <taxon>Leptothoe</taxon>
        <taxon>Leptothoe spongobia</taxon>
    </lineage>
</organism>
<dbReference type="AlphaFoldDB" id="A0A947GGI3"/>
<proteinExistence type="predicted"/>
<evidence type="ECO:0000259" key="2">
    <source>
        <dbReference type="Pfam" id="PF19995"/>
    </source>
</evidence>
<evidence type="ECO:0000313" key="3">
    <source>
        <dbReference type="EMBL" id="MBT9314905.1"/>
    </source>
</evidence>
<dbReference type="InterPro" id="IPR045475">
    <property type="entry name" value="iSTAND"/>
</dbReference>
<protein>
    <recommendedName>
        <fullName evidence="2">Inactive STAND domain-containing protein</fullName>
    </recommendedName>
</protein>
<dbReference type="Pfam" id="PF19995">
    <property type="entry name" value="iSTAND"/>
    <property type="match status" value="1"/>
</dbReference>
<reference evidence="3" key="2">
    <citation type="journal article" date="2021" name="Mar. Drugs">
        <title>Genome Reduction and Secondary Metabolism of the Marine Sponge-Associated Cyanobacterium Leptothoe.</title>
        <authorList>
            <person name="Konstantinou D."/>
            <person name="Popin R.V."/>
            <person name="Fewer D.P."/>
            <person name="Sivonen K."/>
            <person name="Gkelis S."/>
        </authorList>
    </citation>
    <scope>NUCLEOTIDE SEQUENCE</scope>
    <source>
        <strain evidence="3">TAU-MAC 1115</strain>
    </source>
</reference>
<reference evidence="3" key="1">
    <citation type="submission" date="2020-11" db="EMBL/GenBank/DDBJ databases">
        <authorList>
            <person name="Konstantinou D."/>
            <person name="Gkelis S."/>
            <person name="Popin R."/>
            <person name="Fewer D."/>
            <person name="Sivonen K."/>
        </authorList>
    </citation>
    <scope>NUCLEOTIDE SEQUENCE</scope>
    <source>
        <strain evidence="3">TAU-MAC 1115</strain>
    </source>
</reference>
<sequence>MNRHERLEEEIKDLKEKLDRCFEKRLLTEDPVQEVNLEKLENKLEEKIKVKERELDQLSDSPVSKNRNALNLDEGLCEIDFDAAKEIIHGVVDTLTANEGGSALLLMEQCFDLEGRLLLNRLRDILTSTSPGKQIPKEYVVEFSPFITANKMSFLESLGKYFDLSFKDITDPESEKTLDQMTQEILSSIAPSLSSGATILIPLKNWKSLDQVYQADFLDWFVNKFWTSLRQTVLEAMKEYSPRVVFVIMVDAEMTTACQAIDCFYNEQPLNSQKVLKLPLTRWSQADIRSWLGSYSSKLKEKSKRNRLVENIFNGKDEELPIKIRVALETAHAQAIF</sequence>
<feature type="coiled-coil region" evidence="1">
    <location>
        <begin position="4"/>
        <end position="61"/>
    </location>
</feature>
<comment type="caution">
    <text evidence="3">The sequence shown here is derived from an EMBL/GenBank/DDBJ whole genome shotgun (WGS) entry which is preliminary data.</text>
</comment>
<name>A0A947GGI3_9CYAN</name>
<keyword evidence="1" id="KW-0175">Coiled coil</keyword>
<evidence type="ECO:0000256" key="1">
    <source>
        <dbReference type="SAM" id="Coils"/>
    </source>
</evidence>
<dbReference type="Proteomes" id="UP000717364">
    <property type="component" value="Unassembled WGS sequence"/>
</dbReference>
<dbReference type="EMBL" id="JADOES010000007">
    <property type="protein sequence ID" value="MBT9314905.1"/>
    <property type="molecule type" value="Genomic_DNA"/>
</dbReference>